<organism evidence="1 2">
    <name type="scientific">Klebsiella pneumoniae</name>
    <dbReference type="NCBI Taxonomy" id="573"/>
    <lineage>
        <taxon>Bacteria</taxon>
        <taxon>Pseudomonadati</taxon>
        <taxon>Pseudomonadota</taxon>
        <taxon>Gammaproteobacteria</taxon>
        <taxon>Enterobacterales</taxon>
        <taxon>Enterobacteriaceae</taxon>
        <taxon>Klebsiella/Raoultella group</taxon>
        <taxon>Klebsiella</taxon>
        <taxon>Klebsiella pneumoniae complex</taxon>
    </lineage>
</organism>
<protein>
    <submittedName>
        <fullName evidence="1">Uncharacterized protein</fullName>
    </submittedName>
</protein>
<evidence type="ECO:0000313" key="1">
    <source>
        <dbReference type="EMBL" id="SPX51701.1"/>
    </source>
</evidence>
<reference evidence="1 2" key="1">
    <citation type="submission" date="2018-06" db="EMBL/GenBank/DDBJ databases">
        <authorList>
            <consortium name="Pathogen Informatics"/>
            <person name="Doyle S."/>
        </authorList>
    </citation>
    <scope>NUCLEOTIDE SEQUENCE [LARGE SCALE GENOMIC DNA]</scope>
    <source>
        <strain evidence="1 2">NCTC9601</strain>
    </source>
</reference>
<dbReference type="Proteomes" id="UP000251123">
    <property type="component" value="Unassembled WGS sequence"/>
</dbReference>
<gene>
    <name evidence="1" type="ORF">NCTC9601_00273</name>
</gene>
<accession>A0A2X1SCT4</accession>
<proteinExistence type="predicted"/>
<dbReference type="EMBL" id="UASN01000002">
    <property type="protein sequence ID" value="SPX51701.1"/>
    <property type="molecule type" value="Genomic_DNA"/>
</dbReference>
<sequence length="29" mass="3470">MFGEDPWMYSKDMPDQSLFKILCKCLSQK</sequence>
<name>A0A2X1SCT4_KLEPN</name>
<dbReference type="AlphaFoldDB" id="A0A2X1SCT4"/>
<evidence type="ECO:0000313" key="2">
    <source>
        <dbReference type="Proteomes" id="UP000251123"/>
    </source>
</evidence>